<protein>
    <submittedName>
        <fullName evidence="2">Uncharacterized protein</fullName>
    </submittedName>
</protein>
<reference evidence="2" key="1">
    <citation type="submission" date="2023-08" db="EMBL/GenBank/DDBJ databases">
        <authorList>
            <person name="Audoor S."/>
            <person name="Bilcke G."/>
        </authorList>
    </citation>
    <scope>NUCLEOTIDE SEQUENCE</scope>
</reference>
<dbReference type="EMBL" id="CAKOGP040002047">
    <property type="protein sequence ID" value="CAJ1960173.1"/>
    <property type="molecule type" value="Genomic_DNA"/>
</dbReference>
<name>A0AAD2G2C4_9STRA</name>
<evidence type="ECO:0000256" key="1">
    <source>
        <dbReference type="SAM" id="SignalP"/>
    </source>
</evidence>
<gene>
    <name evidence="2" type="ORF">CYCCA115_LOCUS18589</name>
</gene>
<evidence type="ECO:0000313" key="3">
    <source>
        <dbReference type="Proteomes" id="UP001295423"/>
    </source>
</evidence>
<feature type="chain" id="PRO_5042128879" evidence="1">
    <location>
        <begin position="20"/>
        <end position="125"/>
    </location>
</feature>
<dbReference type="AlphaFoldDB" id="A0AAD2G2C4"/>
<evidence type="ECO:0000313" key="2">
    <source>
        <dbReference type="EMBL" id="CAJ1960173.1"/>
    </source>
</evidence>
<organism evidence="2 3">
    <name type="scientific">Cylindrotheca closterium</name>
    <dbReference type="NCBI Taxonomy" id="2856"/>
    <lineage>
        <taxon>Eukaryota</taxon>
        <taxon>Sar</taxon>
        <taxon>Stramenopiles</taxon>
        <taxon>Ochrophyta</taxon>
        <taxon>Bacillariophyta</taxon>
        <taxon>Bacillariophyceae</taxon>
        <taxon>Bacillariophycidae</taxon>
        <taxon>Bacillariales</taxon>
        <taxon>Bacillariaceae</taxon>
        <taxon>Cylindrotheca</taxon>
    </lineage>
</organism>
<comment type="caution">
    <text evidence="2">The sequence shown here is derived from an EMBL/GenBank/DDBJ whole genome shotgun (WGS) entry which is preliminary data.</text>
</comment>
<keyword evidence="1" id="KW-0732">Signal</keyword>
<feature type="signal peptide" evidence="1">
    <location>
        <begin position="1"/>
        <end position="19"/>
    </location>
</feature>
<keyword evidence="3" id="KW-1185">Reference proteome</keyword>
<sequence>MKFTATVLSLFAFMHTIDSFGINQQKVAKTSEIQISRSNFLALVGAGVTVAACSVPPAFAKDSEAELKGTKKDPNFETCLSTCMYECTKPKGVEQKSRKECLPECKAKCATNKNQLLLGDPKAAE</sequence>
<dbReference type="Proteomes" id="UP001295423">
    <property type="component" value="Unassembled WGS sequence"/>
</dbReference>
<accession>A0AAD2G2C4</accession>
<proteinExistence type="predicted"/>